<dbReference type="InterPro" id="IPR002716">
    <property type="entry name" value="PIN_dom"/>
</dbReference>
<dbReference type="CDD" id="cd09873">
    <property type="entry name" value="PIN_Pae0151-like"/>
    <property type="match status" value="1"/>
</dbReference>
<dbReference type="PANTHER" id="PTHR35901:SF1">
    <property type="entry name" value="EXONUCLEASE VAPC9"/>
    <property type="match status" value="1"/>
</dbReference>
<evidence type="ECO:0000256" key="1">
    <source>
        <dbReference type="ARBA" id="ARBA00022842"/>
    </source>
</evidence>
<dbReference type="Proteomes" id="UP000694018">
    <property type="component" value="Chromosome"/>
</dbReference>
<keyword evidence="1" id="KW-0460">Magnesium</keyword>
<dbReference type="InterPro" id="IPR044153">
    <property type="entry name" value="PIN_Pae0151-like"/>
</dbReference>
<reference evidence="3" key="1">
    <citation type="journal article" date="2021" name="Environ. Microbiol.">
        <title>New insights into the diversity and evolution of the archaeal mobilome from three complete genomes of Saccharolobus shibatae.</title>
        <authorList>
            <person name="Medvedeva S."/>
            <person name="Brandt D."/>
            <person name="Cvirkaite-Krupovic V."/>
            <person name="Liu Y."/>
            <person name="Severinov K."/>
            <person name="Ishino S."/>
            <person name="Ishino Y."/>
            <person name="Prangishvili D."/>
            <person name="Kalinowski J."/>
            <person name="Krupovic M."/>
        </authorList>
    </citation>
    <scope>NUCLEOTIDE SEQUENCE</scope>
    <source>
        <strain evidence="3">B12</strain>
    </source>
</reference>
<dbReference type="Pfam" id="PF01850">
    <property type="entry name" value="PIN"/>
    <property type="match status" value="1"/>
</dbReference>
<feature type="domain" description="PIN" evidence="2">
    <location>
        <begin position="30"/>
        <end position="116"/>
    </location>
</feature>
<sequence>MSYVFDSSSIYKAFSFNKLNILGGNYTVILSKFELGNVIWKEVTIFKRITEGEGEKLYQFLLKVLETMNLEDVKYDEVEKIAIKNRISFYDASYVWLARNLSLPLITEDEKLRKKANGFVSVMSLEEIK</sequence>
<dbReference type="AlphaFoldDB" id="A0A8F5BNE0"/>
<dbReference type="OrthoDB" id="168412at2157"/>
<proteinExistence type="predicted"/>
<organism evidence="3 4">
    <name type="scientific">Saccharolobus shibatae (strain ATCC 51178 / DSM 5389 / JCM 8931 / NBRC 15437 / B12)</name>
    <name type="common">Sulfolobus shibatae</name>
    <dbReference type="NCBI Taxonomy" id="523848"/>
    <lineage>
        <taxon>Archaea</taxon>
        <taxon>Thermoproteota</taxon>
        <taxon>Thermoprotei</taxon>
        <taxon>Sulfolobales</taxon>
        <taxon>Sulfolobaceae</taxon>
        <taxon>Saccharolobus</taxon>
    </lineage>
</organism>
<dbReference type="RefSeq" id="WP_218267342.1">
    <property type="nucleotide sequence ID" value="NZ_CP077717.1"/>
</dbReference>
<gene>
    <name evidence="3" type="ORF">J5U23_01351</name>
</gene>
<protein>
    <recommendedName>
        <fullName evidence="2">PIN domain-containing protein</fullName>
    </recommendedName>
</protein>
<dbReference type="InterPro" id="IPR051619">
    <property type="entry name" value="TypeII_TA_RNase_PINc/VapC"/>
</dbReference>
<dbReference type="EMBL" id="CP077717">
    <property type="protein sequence ID" value="QXJ28482.1"/>
    <property type="molecule type" value="Genomic_DNA"/>
</dbReference>
<evidence type="ECO:0000259" key="2">
    <source>
        <dbReference type="Pfam" id="PF01850"/>
    </source>
</evidence>
<evidence type="ECO:0000313" key="4">
    <source>
        <dbReference type="Proteomes" id="UP000694018"/>
    </source>
</evidence>
<name>A0A8F5BNE0_SACSH</name>
<evidence type="ECO:0000313" key="3">
    <source>
        <dbReference type="EMBL" id="QXJ28482.1"/>
    </source>
</evidence>
<accession>A0A8F5BNE0</accession>
<dbReference type="GeneID" id="65562942"/>
<dbReference type="PANTHER" id="PTHR35901">
    <property type="entry name" value="RIBONUCLEASE VAPC3"/>
    <property type="match status" value="1"/>
</dbReference>
<dbReference type="KEGG" id="sshi:J5U23_01351"/>